<accession>A0A8B3S092</accession>
<dbReference type="InterPro" id="IPR016024">
    <property type="entry name" value="ARM-type_fold"/>
</dbReference>
<comment type="caution">
    <text evidence="1">The sequence shown here is derived from an EMBL/GenBank/DDBJ whole genome shotgun (WGS) entry which is preliminary data.</text>
</comment>
<dbReference type="InterPro" id="IPR004155">
    <property type="entry name" value="PBS_lyase_HEAT"/>
</dbReference>
<evidence type="ECO:0008006" key="3">
    <source>
        <dbReference type="Google" id="ProtNLM"/>
    </source>
</evidence>
<gene>
    <name evidence="1" type="ORF">AEth_01845</name>
</gene>
<dbReference type="GO" id="GO:0016491">
    <property type="term" value="F:oxidoreductase activity"/>
    <property type="evidence" value="ECO:0007669"/>
    <property type="project" value="TreeGrafter"/>
</dbReference>
<dbReference type="Pfam" id="PF03130">
    <property type="entry name" value="HEAT_PBS"/>
    <property type="match status" value="1"/>
</dbReference>
<evidence type="ECO:0000313" key="1">
    <source>
        <dbReference type="EMBL" id="RZB28729.1"/>
    </source>
</evidence>
<protein>
    <recommendedName>
        <fullName evidence="3">HEAT repeat domain-containing protein</fullName>
    </recommendedName>
</protein>
<dbReference type="PANTHER" id="PTHR12697">
    <property type="entry name" value="PBS LYASE HEAT-LIKE PROTEIN"/>
    <property type="match status" value="1"/>
</dbReference>
<dbReference type="Pfam" id="PF13646">
    <property type="entry name" value="HEAT_2"/>
    <property type="match status" value="3"/>
</dbReference>
<dbReference type="SUPFAM" id="SSF48371">
    <property type="entry name" value="ARM repeat"/>
    <property type="match status" value="2"/>
</dbReference>
<dbReference type="EMBL" id="RPGO01000038">
    <property type="protein sequence ID" value="RZB28729.1"/>
    <property type="molecule type" value="Genomic_DNA"/>
</dbReference>
<dbReference type="Proteomes" id="UP000291831">
    <property type="component" value="Unassembled WGS sequence"/>
</dbReference>
<dbReference type="AlphaFoldDB" id="A0A8B3S092"/>
<dbReference type="Gene3D" id="1.25.10.10">
    <property type="entry name" value="Leucine-rich Repeat Variant"/>
    <property type="match status" value="3"/>
</dbReference>
<organism evidence="1 2">
    <name type="scientific">Candidatus Argoarchaeum ethanivorans</name>
    <dbReference type="NCBI Taxonomy" id="2608793"/>
    <lineage>
        <taxon>Archaea</taxon>
        <taxon>Methanobacteriati</taxon>
        <taxon>Methanobacteriota</taxon>
        <taxon>Stenosarchaea group</taxon>
        <taxon>Methanomicrobia</taxon>
        <taxon>Methanosarcinales</taxon>
        <taxon>Methanosarcinales incertae sedis</taxon>
        <taxon>GOM Arc I cluster</taxon>
        <taxon>Candidatus Argoarchaeum</taxon>
    </lineage>
</organism>
<dbReference type="PANTHER" id="PTHR12697:SF5">
    <property type="entry name" value="DEOXYHYPUSINE HYDROXYLASE"/>
    <property type="match status" value="1"/>
</dbReference>
<proteinExistence type="predicted"/>
<dbReference type="InterPro" id="IPR011989">
    <property type="entry name" value="ARM-like"/>
</dbReference>
<evidence type="ECO:0000313" key="2">
    <source>
        <dbReference type="Proteomes" id="UP000291831"/>
    </source>
</evidence>
<sequence>MIFKAEKEINKYRKKLKRKGFFSSSSEEEQLIAALELGKIGDPIAIPELIKVLEISKYRKAAAEALGNIRDQRVSIALIKALTPEGIYKSDDRFLSIVAEALGKIRDPSAVSSLTKILDLHYSLILAPGASARALGKIGGRNATIALFRHIGYDSSHFKKMVHEALENIIDQSTVPDLLKDLEDGDEDLRGYSAWALGKIGNPSVVPALIKALEDSIFVQDYAAEALGKMGDSSVVPALIKALVDNNLVGAAEALGKIGDSSAVPDLIKALGDSNYMMRFHATEALGNINDISSLGALEYIMKNDSENKVQSAAFESAVKIRSPHKLYPF</sequence>
<dbReference type="SMART" id="SM00567">
    <property type="entry name" value="EZ_HEAT"/>
    <property type="match status" value="8"/>
</dbReference>
<reference evidence="2" key="1">
    <citation type="submission" date="2019-01" db="EMBL/GenBank/DDBJ databases">
        <title>Anaerobic oxidation of ethane by archaea from a marine hydrocarbon seep.</title>
        <authorList>
            <person name="Musat F."/>
        </authorList>
    </citation>
    <scope>NUCLEOTIDE SEQUENCE [LARGE SCALE GENOMIC DNA]</scope>
</reference>
<name>A0A8B3S092_9EURY</name>